<dbReference type="Proteomes" id="UP000649151">
    <property type="component" value="Unassembled WGS sequence"/>
</dbReference>
<keyword evidence="2" id="KW-0812">Transmembrane</keyword>
<proteinExistence type="predicted"/>
<protein>
    <submittedName>
        <fullName evidence="4">N-acetylmuramoyl-L-alanine amidase</fullName>
    </submittedName>
</protein>
<keyword evidence="5" id="KW-1185">Reference proteome</keyword>
<sequence length="235" mass="26241">MFHSCKYVVVSVCLIVFVSLFCIHEIKTVTTVGTTPQLKRQIIIDPGHGGEDGGAEGLYQAVEKNINLDISLELADLFRASGFEVILTRDHDVSIYDDSAKSLRQKKRSDLKKRLEIANDNPQAIFISVHQNKFEQNQYSGAQIFYGEKNASSKLLAESLQQAFVANLQPENTRQVKPITSSVYLIQNAKPVAVLAECGFLSNPEESKKLLDSTYQKQVAFTLYSGILRFYEASV</sequence>
<keyword evidence="1" id="KW-0378">Hydrolase</keyword>
<keyword evidence="2" id="KW-1133">Transmembrane helix</keyword>
<gene>
    <name evidence="4" type="ORF">H8Z77_05955</name>
</gene>
<dbReference type="InterPro" id="IPR002508">
    <property type="entry name" value="MurNAc-LAA_cat"/>
</dbReference>
<feature type="domain" description="MurNAc-LAA" evidence="3">
    <location>
        <begin position="115"/>
        <end position="228"/>
    </location>
</feature>
<dbReference type="EMBL" id="JACOQK010000001">
    <property type="protein sequence ID" value="MBC5787566.1"/>
    <property type="molecule type" value="Genomic_DNA"/>
</dbReference>
<evidence type="ECO:0000259" key="3">
    <source>
        <dbReference type="SMART" id="SM00646"/>
    </source>
</evidence>
<dbReference type="SMART" id="SM00646">
    <property type="entry name" value="Ami_3"/>
    <property type="match status" value="1"/>
</dbReference>
<dbReference type="CDD" id="cd02696">
    <property type="entry name" value="MurNAc-LAA"/>
    <property type="match status" value="1"/>
</dbReference>
<dbReference type="SUPFAM" id="SSF53187">
    <property type="entry name" value="Zn-dependent exopeptidases"/>
    <property type="match status" value="1"/>
</dbReference>
<evidence type="ECO:0000313" key="5">
    <source>
        <dbReference type="Proteomes" id="UP000649151"/>
    </source>
</evidence>
<organism evidence="4 5">
    <name type="scientific">Clostridium facile</name>
    <dbReference type="NCBI Taxonomy" id="2763035"/>
    <lineage>
        <taxon>Bacteria</taxon>
        <taxon>Bacillati</taxon>
        <taxon>Bacillota</taxon>
        <taxon>Clostridia</taxon>
        <taxon>Eubacteriales</taxon>
        <taxon>Clostridiaceae</taxon>
        <taxon>Clostridium</taxon>
    </lineage>
</organism>
<comment type="caution">
    <text evidence="4">The sequence shown here is derived from an EMBL/GenBank/DDBJ whole genome shotgun (WGS) entry which is preliminary data.</text>
</comment>
<reference evidence="4 5" key="1">
    <citation type="submission" date="2020-08" db="EMBL/GenBank/DDBJ databases">
        <title>Genome public.</title>
        <authorList>
            <person name="Liu C."/>
            <person name="Sun Q."/>
        </authorList>
    </citation>
    <scope>NUCLEOTIDE SEQUENCE [LARGE SCALE GENOMIC DNA]</scope>
    <source>
        <strain evidence="4 5">NSJ-27</strain>
    </source>
</reference>
<dbReference type="Pfam" id="PF01520">
    <property type="entry name" value="Amidase_3"/>
    <property type="match status" value="1"/>
</dbReference>
<dbReference type="PANTHER" id="PTHR30404">
    <property type="entry name" value="N-ACETYLMURAMOYL-L-ALANINE AMIDASE"/>
    <property type="match status" value="1"/>
</dbReference>
<accession>A0ABR7IR12</accession>
<evidence type="ECO:0000313" key="4">
    <source>
        <dbReference type="EMBL" id="MBC5787566.1"/>
    </source>
</evidence>
<evidence type="ECO:0000256" key="1">
    <source>
        <dbReference type="ARBA" id="ARBA00022801"/>
    </source>
</evidence>
<keyword evidence="2" id="KW-0472">Membrane</keyword>
<dbReference type="Gene3D" id="3.40.630.40">
    <property type="entry name" value="Zn-dependent exopeptidases"/>
    <property type="match status" value="1"/>
</dbReference>
<feature type="transmembrane region" description="Helical" evidence="2">
    <location>
        <begin position="7"/>
        <end position="26"/>
    </location>
</feature>
<evidence type="ECO:0000256" key="2">
    <source>
        <dbReference type="SAM" id="Phobius"/>
    </source>
</evidence>
<dbReference type="RefSeq" id="WP_186996471.1">
    <property type="nucleotide sequence ID" value="NZ_JACOQK010000001.1"/>
</dbReference>
<dbReference type="InterPro" id="IPR050695">
    <property type="entry name" value="N-acetylmuramoyl_amidase_3"/>
</dbReference>
<name>A0ABR7IR12_9CLOT</name>
<dbReference type="PANTHER" id="PTHR30404:SF0">
    <property type="entry name" value="N-ACETYLMURAMOYL-L-ALANINE AMIDASE AMIC"/>
    <property type="match status" value="1"/>
</dbReference>